<accession>A0A8D1B8A7</accession>
<dbReference type="Proteomes" id="UP000694720">
    <property type="component" value="Unplaced"/>
</dbReference>
<evidence type="ECO:0000313" key="2">
    <source>
        <dbReference type="Proteomes" id="UP000694720"/>
    </source>
</evidence>
<sequence>NSLAKPHLQAAGETLTCSFIPETFTEHLLGARHCAEFWVQFGTVKGGPRDVWGETGG</sequence>
<organism evidence="1 2">
    <name type="scientific">Sus scrofa</name>
    <name type="common">Pig</name>
    <dbReference type="NCBI Taxonomy" id="9823"/>
    <lineage>
        <taxon>Eukaryota</taxon>
        <taxon>Metazoa</taxon>
        <taxon>Chordata</taxon>
        <taxon>Craniata</taxon>
        <taxon>Vertebrata</taxon>
        <taxon>Euteleostomi</taxon>
        <taxon>Mammalia</taxon>
        <taxon>Eutheria</taxon>
        <taxon>Laurasiatheria</taxon>
        <taxon>Artiodactyla</taxon>
        <taxon>Suina</taxon>
        <taxon>Suidae</taxon>
        <taxon>Sus</taxon>
    </lineage>
</organism>
<evidence type="ECO:0000313" key="1">
    <source>
        <dbReference type="Ensembl" id="ENSSSCP00035043855.1"/>
    </source>
</evidence>
<protein>
    <submittedName>
        <fullName evidence="1">Uncharacterized protein</fullName>
    </submittedName>
</protein>
<name>A0A8D1B8A7_PIG</name>
<dbReference type="Ensembl" id="ENSSSCT00035102717.1">
    <property type="protein sequence ID" value="ENSSSCP00035043855.1"/>
    <property type="gene ID" value="ENSSSCG00035075569.1"/>
</dbReference>
<dbReference type="AlphaFoldDB" id="A0A8D1B8A7"/>
<reference evidence="1" key="1">
    <citation type="submission" date="2025-08" db="UniProtKB">
        <authorList>
            <consortium name="Ensembl"/>
        </authorList>
    </citation>
    <scope>IDENTIFICATION</scope>
</reference>
<proteinExistence type="predicted"/>